<feature type="region of interest" description="Disordered" evidence="1">
    <location>
        <begin position="102"/>
        <end position="135"/>
    </location>
</feature>
<sequence length="233" mass="25527">MADKVNGVGQEQESNGVGPWLGPGSWPFVFDATSHREVLDGFSGREQQYAVGDRRGFCRRMGRMGLGERATVAIVATVVPAAARGVGWRGLVGWDRPVSRPLAGPVRPLTTTHRSTPPPPAAQSESSIDEQHRQKQRAACLERNRLCMHKPAQASRALIIHTNRRAYYEAHTTAVFCELLNTRVTALPTAANPIREGMPAKITVVLRVIAMTLRGDPTDVCLRGDYALEPTQR</sequence>
<evidence type="ECO:0000256" key="1">
    <source>
        <dbReference type="SAM" id="MobiDB-lite"/>
    </source>
</evidence>
<evidence type="ECO:0000313" key="2">
    <source>
        <dbReference type="EMBL" id="CZR50782.1"/>
    </source>
</evidence>
<accession>A0A1L7WDB4</accession>
<dbReference type="Proteomes" id="UP000184330">
    <property type="component" value="Unassembled WGS sequence"/>
</dbReference>
<dbReference type="EMBL" id="FJOG01000001">
    <property type="protein sequence ID" value="CZR50782.1"/>
    <property type="molecule type" value="Genomic_DNA"/>
</dbReference>
<protein>
    <submittedName>
        <fullName evidence="2">Uncharacterized protein</fullName>
    </submittedName>
</protein>
<evidence type="ECO:0000313" key="3">
    <source>
        <dbReference type="Proteomes" id="UP000184330"/>
    </source>
</evidence>
<dbReference type="AlphaFoldDB" id="A0A1L7WDB4"/>
<name>A0A1L7WDB4_9HELO</name>
<gene>
    <name evidence="2" type="ORF">PAC_00656</name>
</gene>
<organism evidence="2 3">
    <name type="scientific">Phialocephala subalpina</name>
    <dbReference type="NCBI Taxonomy" id="576137"/>
    <lineage>
        <taxon>Eukaryota</taxon>
        <taxon>Fungi</taxon>
        <taxon>Dikarya</taxon>
        <taxon>Ascomycota</taxon>
        <taxon>Pezizomycotina</taxon>
        <taxon>Leotiomycetes</taxon>
        <taxon>Helotiales</taxon>
        <taxon>Mollisiaceae</taxon>
        <taxon>Phialocephala</taxon>
        <taxon>Phialocephala fortinii species complex</taxon>
    </lineage>
</organism>
<reference evidence="2 3" key="1">
    <citation type="submission" date="2016-03" db="EMBL/GenBank/DDBJ databases">
        <authorList>
            <person name="Ploux O."/>
        </authorList>
    </citation>
    <scope>NUCLEOTIDE SEQUENCE [LARGE SCALE GENOMIC DNA]</scope>
    <source>
        <strain evidence="2 3">UAMH 11012</strain>
    </source>
</reference>
<keyword evidence="3" id="KW-1185">Reference proteome</keyword>
<proteinExistence type="predicted"/>